<dbReference type="CDD" id="cd07043">
    <property type="entry name" value="STAS_anti-anti-sigma_factors"/>
    <property type="match status" value="1"/>
</dbReference>
<dbReference type="InterPro" id="IPR058548">
    <property type="entry name" value="MlaB-like_STAS"/>
</dbReference>
<keyword evidence="3" id="KW-1185">Reference proteome</keyword>
<gene>
    <name evidence="2" type="ORF">BLA24_23540</name>
</gene>
<name>A0A2G1XCV2_STRCJ</name>
<dbReference type="Pfam" id="PF14417">
    <property type="entry name" value="MEDS"/>
    <property type="match status" value="1"/>
</dbReference>
<dbReference type="Gene3D" id="3.30.750.24">
    <property type="entry name" value="STAS domain"/>
    <property type="match status" value="1"/>
</dbReference>
<comment type="caution">
    <text evidence="2">The sequence shown here is derived from an EMBL/GenBank/DDBJ whole genome shotgun (WGS) entry which is preliminary data.</text>
</comment>
<evidence type="ECO:0000259" key="1">
    <source>
        <dbReference type="PROSITE" id="PS50801"/>
    </source>
</evidence>
<feature type="domain" description="STAS" evidence="1">
    <location>
        <begin position="236"/>
        <end position="329"/>
    </location>
</feature>
<protein>
    <recommendedName>
        <fullName evidence="1">STAS domain-containing protein</fullName>
    </recommendedName>
</protein>
<accession>A0A2G1XCV2</accession>
<reference evidence="2 3" key="1">
    <citation type="journal article" date="2017" name="Biochemistry">
        <title>Identification of the Biosynthetic Pathway for the Antibiotic Bicyclomycin.</title>
        <authorList>
            <person name="Patteson J."/>
            <person name="Cai W."/>
            <person name="Johnson R.A."/>
            <person name="Santa Maria K."/>
            <person name="Li B."/>
        </authorList>
    </citation>
    <scope>NUCLEOTIDE SEQUENCE [LARGE SCALE GENOMIC DNA]</scope>
    <source>
        <strain evidence="2 3">ATCC 21532</strain>
    </source>
</reference>
<dbReference type="InterPro" id="IPR025847">
    <property type="entry name" value="MEDS_domain"/>
</dbReference>
<evidence type="ECO:0000313" key="3">
    <source>
        <dbReference type="Proteomes" id="UP000222531"/>
    </source>
</evidence>
<proteinExistence type="predicted"/>
<dbReference type="InterPro" id="IPR036513">
    <property type="entry name" value="STAS_dom_sf"/>
</dbReference>
<evidence type="ECO:0000313" key="2">
    <source>
        <dbReference type="EMBL" id="PHQ49066.1"/>
    </source>
</evidence>
<dbReference type="SUPFAM" id="SSF52091">
    <property type="entry name" value="SpoIIaa-like"/>
    <property type="match status" value="1"/>
</dbReference>
<dbReference type="Pfam" id="PF13466">
    <property type="entry name" value="STAS_2"/>
    <property type="match status" value="1"/>
</dbReference>
<sequence>MPFASARGIFSCVLPPPVGQRHNPGMVHPNGLRGRVHVGDLRPGDHACLLFESDEERASILRDFVLGGLEAEDKILYLSGAEDPPGPGALLDECRLPEPPGGLADRVEVVRLAEFLSGRGQFEPAALLRRLRSAAERSRQQGYRTLRVAGDLCAALHDGGGAFSALDVARLLRYEALLAEEFSSGGALAVCQYDIRRCGPAALDAFASAHVSSVEADPLVRTAELVVVRTYRPQGLRVEGVVDAEAHPCLRDALRSVAGVRGDVRLEMSRVEFLDLAGLRLLMTFARARAARHCTVELAGLPPHLLQVITVVGWDRTPGLRLGAAHACR</sequence>
<dbReference type="PROSITE" id="PS50801">
    <property type="entry name" value="STAS"/>
    <property type="match status" value="1"/>
</dbReference>
<organism evidence="2 3">
    <name type="scientific">Streptomyces cinnamoneus</name>
    <name type="common">Streptoverticillium cinnamoneum</name>
    <dbReference type="NCBI Taxonomy" id="53446"/>
    <lineage>
        <taxon>Bacteria</taxon>
        <taxon>Bacillati</taxon>
        <taxon>Actinomycetota</taxon>
        <taxon>Actinomycetes</taxon>
        <taxon>Kitasatosporales</taxon>
        <taxon>Streptomycetaceae</taxon>
        <taxon>Streptomyces</taxon>
        <taxon>Streptomyces cinnamoneus group</taxon>
    </lineage>
</organism>
<dbReference type="EMBL" id="NHZO01000154">
    <property type="protein sequence ID" value="PHQ49066.1"/>
    <property type="molecule type" value="Genomic_DNA"/>
</dbReference>
<dbReference type="AlphaFoldDB" id="A0A2G1XCV2"/>
<dbReference type="InterPro" id="IPR002645">
    <property type="entry name" value="STAS_dom"/>
</dbReference>
<dbReference type="Proteomes" id="UP000222531">
    <property type="component" value="Unassembled WGS sequence"/>
</dbReference>
<dbReference type="OrthoDB" id="116243at2"/>